<dbReference type="Proteomes" id="UP000445582">
    <property type="component" value="Unassembled WGS sequence"/>
</dbReference>
<dbReference type="RefSeq" id="WP_160669904.1">
    <property type="nucleotide sequence ID" value="NZ_WTYN01000001.1"/>
</dbReference>
<gene>
    <name evidence="3" type="ORF">GRI48_00610</name>
</gene>
<proteinExistence type="predicted"/>
<dbReference type="SUPFAM" id="SSF55729">
    <property type="entry name" value="Acyl-CoA N-acyltransferases (Nat)"/>
    <property type="match status" value="1"/>
</dbReference>
<dbReference type="OrthoDB" id="7057833at2"/>
<dbReference type="Gene3D" id="3.40.630.30">
    <property type="match status" value="1"/>
</dbReference>
<dbReference type="CDD" id="cd04301">
    <property type="entry name" value="NAT_SF"/>
    <property type="match status" value="1"/>
</dbReference>
<dbReference type="EMBL" id="WTYN01000001">
    <property type="protein sequence ID" value="MXO61506.1"/>
    <property type="molecule type" value="Genomic_DNA"/>
</dbReference>
<sequence>MTADDIDLGTDLTRAGPAEARLVGDITADAFADDPFNLWLVGTRAGVRGIFLPLARHVYVPQGFCYHLGNDGACMWLLPGQHADFGFWALKKLQFNTLFRGTRGAVRRINHTVPAMEAAHPTFPHAYLFTIGVRPASQGKGLGRKLITPVLKACDRARLPAYLENSNPENTAFYRSCGFEQSADAIHPEPGSPPLVPMTRRPR</sequence>
<name>A0A844Y9G2_9SPHN</name>
<reference evidence="3 4" key="1">
    <citation type="submission" date="2019-12" db="EMBL/GenBank/DDBJ databases">
        <title>Genomic-based taxomic classification of the family Erythrobacteraceae.</title>
        <authorList>
            <person name="Xu L."/>
        </authorList>
    </citation>
    <scope>NUCLEOTIDE SEQUENCE [LARGE SCALE GENOMIC DNA]</scope>
    <source>
        <strain evidence="3 4">MCCC 1A09965</strain>
    </source>
</reference>
<dbReference type="InterPro" id="IPR052523">
    <property type="entry name" value="Trichothecene_AcTrans"/>
</dbReference>
<evidence type="ECO:0000256" key="1">
    <source>
        <dbReference type="SAM" id="MobiDB-lite"/>
    </source>
</evidence>
<accession>A0A844Y9G2</accession>
<dbReference type="GO" id="GO:0016747">
    <property type="term" value="F:acyltransferase activity, transferring groups other than amino-acyl groups"/>
    <property type="evidence" value="ECO:0007669"/>
    <property type="project" value="InterPro"/>
</dbReference>
<dbReference type="Pfam" id="PF00583">
    <property type="entry name" value="Acetyltransf_1"/>
    <property type="match status" value="1"/>
</dbReference>
<dbReference type="PANTHER" id="PTHR42791:SF1">
    <property type="entry name" value="N-ACETYLTRANSFERASE DOMAIN-CONTAINING PROTEIN"/>
    <property type="match status" value="1"/>
</dbReference>
<comment type="caution">
    <text evidence="3">The sequence shown here is derived from an EMBL/GenBank/DDBJ whole genome shotgun (WGS) entry which is preliminary data.</text>
</comment>
<evidence type="ECO:0000259" key="2">
    <source>
        <dbReference type="PROSITE" id="PS51186"/>
    </source>
</evidence>
<feature type="domain" description="N-acetyltransferase" evidence="2">
    <location>
        <begin position="106"/>
        <end position="203"/>
    </location>
</feature>
<feature type="region of interest" description="Disordered" evidence="1">
    <location>
        <begin position="184"/>
        <end position="203"/>
    </location>
</feature>
<dbReference type="InterPro" id="IPR000182">
    <property type="entry name" value="GNAT_dom"/>
</dbReference>
<dbReference type="AlphaFoldDB" id="A0A844Y9G2"/>
<protein>
    <submittedName>
        <fullName evidence="3">GNAT family N-acetyltransferase</fullName>
    </submittedName>
</protein>
<keyword evidence="4" id="KW-1185">Reference proteome</keyword>
<evidence type="ECO:0000313" key="4">
    <source>
        <dbReference type="Proteomes" id="UP000445582"/>
    </source>
</evidence>
<organism evidence="3 4">
    <name type="scientific">Qipengyuania oceanensis</name>
    <dbReference type="NCBI Taxonomy" id="1463597"/>
    <lineage>
        <taxon>Bacteria</taxon>
        <taxon>Pseudomonadati</taxon>
        <taxon>Pseudomonadota</taxon>
        <taxon>Alphaproteobacteria</taxon>
        <taxon>Sphingomonadales</taxon>
        <taxon>Erythrobacteraceae</taxon>
        <taxon>Qipengyuania</taxon>
    </lineage>
</organism>
<evidence type="ECO:0000313" key="3">
    <source>
        <dbReference type="EMBL" id="MXO61506.1"/>
    </source>
</evidence>
<dbReference type="PROSITE" id="PS51186">
    <property type="entry name" value="GNAT"/>
    <property type="match status" value="1"/>
</dbReference>
<dbReference type="InterPro" id="IPR016181">
    <property type="entry name" value="Acyl_CoA_acyltransferase"/>
</dbReference>
<keyword evidence="3" id="KW-0808">Transferase</keyword>
<dbReference type="PANTHER" id="PTHR42791">
    <property type="entry name" value="GNAT FAMILY ACETYLTRANSFERASE"/>
    <property type="match status" value="1"/>
</dbReference>